<dbReference type="InterPro" id="IPR050465">
    <property type="entry name" value="UPF0194_transport"/>
</dbReference>
<dbReference type="InterPro" id="IPR058639">
    <property type="entry name" value="BSH_YknX-like"/>
</dbReference>
<evidence type="ECO:0000256" key="4">
    <source>
        <dbReference type="SAM" id="MobiDB-lite"/>
    </source>
</evidence>
<dbReference type="PANTHER" id="PTHR32347:SF23">
    <property type="entry name" value="BLL5650 PROTEIN"/>
    <property type="match status" value="1"/>
</dbReference>
<dbReference type="Gene3D" id="2.40.50.100">
    <property type="match status" value="2"/>
</dbReference>
<dbReference type="GO" id="GO:0030313">
    <property type="term" value="C:cell envelope"/>
    <property type="evidence" value="ECO:0007669"/>
    <property type="project" value="UniProtKB-SubCell"/>
</dbReference>
<evidence type="ECO:0000256" key="2">
    <source>
        <dbReference type="ARBA" id="ARBA00023054"/>
    </source>
</evidence>
<dbReference type="EMBL" id="LYDR01000110">
    <property type="protein sequence ID" value="ODA30399.1"/>
    <property type="molecule type" value="Genomic_DNA"/>
</dbReference>
<dbReference type="PANTHER" id="PTHR32347">
    <property type="entry name" value="EFFLUX SYSTEM COMPONENT YKNX-RELATED"/>
    <property type="match status" value="1"/>
</dbReference>
<protein>
    <recommendedName>
        <fullName evidence="5">YknX-like barrel-sandwich hybrid domain-containing protein</fullName>
    </recommendedName>
</protein>
<dbReference type="SUPFAM" id="SSF111369">
    <property type="entry name" value="HlyD-like secretion proteins"/>
    <property type="match status" value="2"/>
</dbReference>
<evidence type="ECO:0000313" key="7">
    <source>
        <dbReference type="Proteomes" id="UP000094828"/>
    </source>
</evidence>
<comment type="subcellular location">
    <subcellularLocation>
        <location evidence="1">Cell envelope</location>
    </subcellularLocation>
</comment>
<evidence type="ECO:0000256" key="3">
    <source>
        <dbReference type="SAM" id="Coils"/>
    </source>
</evidence>
<dbReference type="Pfam" id="PF25984">
    <property type="entry name" value="BSH_YknX"/>
    <property type="match status" value="1"/>
</dbReference>
<dbReference type="OrthoDB" id="9785187at2"/>
<dbReference type="RefSeq" id="WP_068848616.1">
    <property type="nucleotide sequence ID" value="NZ_LYDR01000110.1"/>
</dbReference>
<keyword evidence="7" id="KW-1185">Reference proteome</keyword>
<proteinExistence type="predicted"/>
<evidence type="ECO:0000256" key="1">
    <source>
        <dbReference type="ARBA" id="ARBA00004196"/>
    </source>
</evidence>
<comment type="caution">
    <text evidence="6">The sequence shown here is derived from an EMBL/GenBank/DDBJ whole genome shotgun (WGS) entry which is preliminary data.</text>
</comment>
<feature type="region of interest" description="Disordered" evidence="4">
    <location>
        <begin position="382"/>
        <end position="414"/>
    </location>
</feature>
<keyword evidence="2 3" id="KW-0175">Coiled coil</keyword>
<name>A0A1C3EAZ1_9PLAN</name>
<feature type="domain" description="YknX-like barrel-sandwich hybrid" evidence="5">
    <location>
        <begin position="65"/>
        <end position="234"/>
    </location>
</feature>
<feature type="coiled-coil region" evidence="3">
    <location>
        <begin position="128"/>
        <end position="222"/>
    </location>
</feature>
<dbReference type="Gene3D" id="1.10.287.470">
    <property type="entry name" value="Helix hairpin bin"/>
    <property type="match status" value="1"/>
</dbReference>
<feature type="compositionally biased region" description="Polar residues" evidence="4">
    <location>
        <begin position="331"/>
        <end position="343"/>
    </location>
</feature>
<reference evidence="6 7" key="1">
    <citation type="submission" date="2016-05" db="EMBL/GenBank/DDBJ databases">
        <title>Genomic and physiological characterization of Planctopirus sp. isolated from fresh water lake.</title>
        <authorList>
            <person name="Subhash Y."/>
            <person name="Ramana C."/>
        </authorList>
    </citation>
    <scope>NUCLEOTIDE SEQUENCE [LARGE SCALE GENOMIC DNA]</scope>
    <source>
        <strain evidence="6 7">JC280</strain>
    </source>
</reference>
<sequence>MRRWILPVLAAVALAFSLVHMSLENVRPPAQFPPVEPARSPYRQVVAGSGLIEAKSENISVAAETAGVVAEIAVRVGQPVEKGQVLFRLDDRKQRSELGVQTAALLSARAELERLKALPRPEDLPPSAAKLAEAREDLELQRDQLNRAEELLTKRVIQQEELVQRKQAYSMARARLENAEAQDQKLRAGAWSYEIDVQKAAVLRAEQQVAQAQTEIDRLVVKSPINGVVLKVDLRPGEFVGTPPGQPLIIMGDLSTLHVRVDIDEQDIPRFRPGLPAKGFLRGDAKFPINLSFVRVEPYTQPKKSLTGDSKERVDTRVLQVIYAIDPNWRTKGTSPSQTQNSAPVAAEGSSDSRPLEIESLTDDEPVEIYVGQQIDVFIDLEEKPSTAQPEKTSQARRKPASPEKMVAFSEVAP</sequence>
<accession>A0A1C3EAZ1</accession>
<dbReference type="AlphaFoldDB" id="A0A1C3EAZ1"/>
<dbReference type="STRING" id="1841610.A6X21_00560"/>
<gene>
    <name evidence="6" type="ORF">A6X21_00560</name>
</gene>
<evidence type="ECO:0000259" key="5">
    <source>
        <dbReference type="Pfam" id="PF25984"/>
    </source>
</evidence>
<organism evidence="6 7">
    <name type="scientific">Planctopirus hydrillae</name>
    <dbReference type="NCBI Taxonomy" id="1841610"/>
    <lineage>
        <taxon>Bacteria</taxon>
        <taxon>Pseudomonadati</taxon>
        <taxon>Planctomycetota</taxon>
        <taxon>Planctomycetia</taxon>
        <taxon>Planctomycetales</taxon>
        <taxon>Planctomycetaceae</taxon>
        <taxon>Planctopirus</taxon>
    </lineage>
</organism>
<feature type="region of interest" description="Disordered" evidence="4">
    <location>
        <begin position="329"/>
        <end position="355"/>
    </location>
</feature>
<dbReference type="Proteomes" id="UP000094828">
    <property type="component" value="Unassembled WGS sequence"/>
</dbReference>
<evidence type="ECO:0000313" key="6">
    <source>
        <dbReference type="EMBL" id="ODA30399.1"/>
    </source>
</evidence>